<comment type="subunit">
    <text evidence="3">Homodimer.</text>
</comment>
<dbReference type="PANTHER" id="PTHR21047">
    <property type="entry name" value="DTDP-6-DEOXY-D-GLUCOSE-3,5 EPIMERASE"/>
    <property type="match status" value="1"/>
</dbReference>
<dbReference type="CDD" id="cd00438">
    <property type="entry name" value="cupin_RmlC"/>
    <property type="match status" value="1"/>
</dbReference>
<dbReference type="InterPro" id="IPR011051">
    <property type="entry name" value="RmlC_Cupin_sf"/>
</dbReference>
<comment type="similarity">
    <text evidence="3">Belongs to the dTDP-4-dehydrorhamnose 3,5-epimerase family.</text>
</comment>
<organism evidence="4 5">
    <name type="scientific">Candidatus Doudnabacteria bacterium RIFCSPHIGHO2_01_FULL_46_14</name>
    <dbReference type="NCBI Taxonomy" id="1817824"/>
    <lineage>
        <taxon>Bacteria</taxon>
        <taxon>Candidatus Doudnaibacteriota</taxon>
    </lineage>
</organism>
<sequence length="174" mass="19796">MKLHKTNLEGVYVVELEPKEDERGSFTRIFCQNELSGQGISFNIAQSNLSINKHKGILRGLHFQKPPKAEDRIVQCLKGAIYDVALDLRPDSPTYGKSFAAELSESNPKSMYIPKGVAHGFQTLADDSRVLYFMSEFYSPEHYFGVRWDDPALGLDWPIKNPILSSQDQNWPYI</sequence>
<dbReference type="AlphaFoldDB" id="A0A1F5NL69"/>
<dbReference type="InterPro" id="IPR014710">
    <property type="entry name" value="RmlC-like_jellyroll"/>
</dbReference>
<dbReference type="UniPathway" id="UPA00124"/>
<protein>
    <recommendedName>
        <fullName evidence="3">dTDP-4-dehydrorhamnose 3,5-epimerase</fullName>
        <ecNumber evidence="3">5.1.3.13</ecNumber>
    </recommendedName>
    <alternativeName>
        <fullName evidence="3">Thymidine diphospho-4-keto-rhamnose 3,5-epimerase</fullName>
    </alternativeName>
</protein>
<dbReference type="GO" id="GO:0000271">
    <property type="term" value="P:polysaccharide biosynthetic process"/>
    <property type="evidence" value="ECO:0007669"/>
    <property type="project" value="TreeGrafter"/>
</dbReference>
<dbReference type="SUPFAM" id="SSF51182">
    <property type="entry name" value="RmlC-like cupins"/>
    <property type="match status" value="1"/>
</dbReference>
<evidence type="ECO:0000313" key="5">
    <source>
        <dbReference type="Proteomes" id="UP000176864"/>
    </source>
</evidence>
<feature type="active site" description="Proton acceptor" evidence="1">
    <location>
        <position position="62"/>
    </location>
</feature>
<evidence type="ECO:0000256" key="1">
    <source>
        <dbReference type="PIRSR" id="PIRSR600888-1"/>
    </source>
</evidence>
<dbReference type="PANTHER" id="PTHR21047:SF2">
    <property type="entry name" value="THYMIDINE DIPHOSPHO-4-KETO-RHAMNOSE 3,5-EPIMERASE"/>
    <property type="match status" value="1"/>
</dbReference>
<comment type="catalytic activity">
    <reaction evidence="3">
        <text>dTDP-4-dehydro-6-deoxy-alpha-D-glucose = dTDP-4-dehydro-beta-L-rhamnose</text>
        <dbReference type="Rhea" id="RHEA:16969"/>
        <dbReference type="ChEBI" id="CHEBI:57649"/>
        <dbReference type="ChEBI" id="CHEBI:62830"/>
        <dbReference type="EC" id="5.1.3.13"/>
    </reaction>
</comment>
<dbReference type="GO" id="GO:0008830">
    <property type="term" value="F:dTDP-4-dehydrorhamnose 3,5-epimerase activity"/>
    <property type="evidence" value="ECO:0007669"/>
    <property type="project" value="UniProtKB-UniRule"/>
</dbReference>
<comment type="function">
    <text evidence="3">Catalyzes the epimerization of the C3' and C5'positions of dTDP-6-deoxy-D-xylo-4-hexulose, forming dTDP-6-deoxy-L-lyxo-4-hexulose.</text>
</comment>
<feature type="active site" description="Proton donor" evidence="1">
    <location>
        <position position="132"/>
    </location>
</feature>
<dbReference type="Pfam" id="PF00908">
    <property type="entry name" value="dTDP_sugar_isom"/>
    <property type="match status" value="1"/>
</dbReference>
<gene>
    <name evidence="4" type="ORF">A2751_03180</name>
</gene>
<accession>A0A1F5NL69</accession>
<dbReference type="EC" id="5.1.3.13" evidence="3"/>
<comment type="pathway">
    <text evidence="3">Carbohydrate biosynthesis; dTDP-L-rhamnose biosynthesis.</text>
</comment>
<dbReference type="GO" id="GO:0019305">
    <property type="term" value="P:dTDP-rhamnose biosynthetic process"/>
    <property type="evidence" value="ECO:0007669"/>
    <property type="project" value="UniProtKB-UniRule"/>
</dbReference>
<dbReference type="GO" id="GO:0005829">
    <property type="term" value="C:cytosol"/>
    <property type="evidence" value="ECO:0007669"/>
    <property type="project" value="TreeGrafter"/>
</dbReference>
<dbReference type="Proteomes" id="UP000176864">
    <property type="component" value="Unassembled WGS sequence"/>
</dbReference>
<name>A0A1F5NL69_9BACT</name>
<evidence type="ECO:0000256" key="3">
    <source>
        <dbReference type="RuleBase" id="RU364069"/>
    </source>
</evidence>
<dbReference type="Gene3D" id="2.60.120.10">
    <property type="entry name" value="Jelly Rolls"/>
    <property type="match status" value="1"/>
</dbReference>
<comment type="caution">
    <text evidence="4">The sequence shown here is derived from an EMBL/GenBank/DDBJ whole genome shotgun (WGS) entry which is preliminary data.</text>
</comment>
<evidence type="ECO:0000313" key="4">
    <source>
        <dbReference type="EMBL" id="OGE78140.1"/>
    </source>
</evidence>
<reference evidence="4 5" key="1">
    <citation type="journal article" date="2016" name="Nat. Commun.">
        <title>Thousands of microbial genomes shed light on interconnected biogeochemical processes in an aquifer system.</title>
        <authorList>
            <person name="Anantharaman K."/>
            <person name="Brown C.T."/>
            <person name="Hug L.A."/>
            <person name="Sharon I."/>
            <person name="Castelle C.J."/>
            <person name="Probst A.J."/>
            <person name="Thomas B.C."/>
            <person name="Singh A."/>
            <person name="Wilkins M.J."/>
            <person name="Karaoz U."/>
            <person name="Brodie E.L."/>
            <person name="Williams K.H."/>
            <person name="Hubbard S.S."/>
            <person name="Banfield J.F."/>
        </authorList>
    </citation>
    <scope>NUCLEOTIDE SEQUENCE [LARGE SCALE GENOMIC DNA]</scope>
</reference>
<keyword evidence="3" id="KW-0413">Isomerase</keyword>
<proteinExistence type="inferred from homology"/>
<dbReference type="NCBIfam" id="TIGR01221">
    <property type="entry name" value="rmlC"/>
    <property type="match status" value="1"/>
</dbReference>
<evidence type="ECO:0000256" key="2">
    <source>
        <dbReference type="PIRSR" id="PIRSR600888-3"/>
    </source>
</evidence>
<dbReference type="STRING" id="1817824.A2751_03180"/>
<dbReference type="InterPro" id="IPR000888">
    <property type="entry name" value="RmlC-like"/>
</dbReference>
<feature type="site" description="Participates in a stacking interaction with the thymidine ring of dTDP-4-oxo-6-deoxyglucose" evidence="2">
    <location>
        <position position="138"/>
    </location>
</feature>
<dbReference type="EMBL" id="MFEK01000014">
    <property type="protein sequence ID" value="OGE78140.1"/>
    <property type="molecule type" value="Genomic_DNA"/>
</dbReference>